<comment type="caution">
    <text evidence="4">The sequence shown here is derived from an EMBL/GenBank/DDBJ whole genome shotgun (WGS) entry which is preliminary data.</text>
</comment>
<proteinExistence type="predicted"/>
<dbReference type="PANTHER" id="PTHR34475">
    <property type="match status" value="1"/>
</dbReference>
<dbReference type="GO" id="GO:0003677">
    <property type="term" value="F:DNA binding"/>
    <property type="evidence" value="ECO:0007669"/>
    <property type="project" value="InterPro"/>
</dbReference>
<feature type="transmembrane region" description="Helical" evidence="2">
    <location>
        <begin position="111"/>
        <end position="132"/>
    </location>
</feature>
<feature type="domain" description="Cytoskeleton protein RodZ-like C-terminal" evidence="3">
    <location>
        <begin position="201"/>
        <end position="270"/>
    </location>
</feature>
<name>A0A8J7LBA8_9NOST</name>
<feature type="compositionally biased region" description="Polar residues" evidence="1">
    <location>
        <begin position="171"/>
        <end position="194"/>
    </location>
</feature>
<dbReference type="Gene3D" id="1.10.260.40">
    <property type="entry name" value="lambda repressor-like DNA-binding domains"/>
    <property type="match status" value="1"/>
</dbReference>
<dbReference type="EMBL" id="JAECZC010000098">
    <property type="protein sequence ID" value="MBH8566513.1"/>
    <property type="molecule type" value="Genomic_DNA"/>
</dbReference>
<feature type="compositionally biased region" description="Low complexity" evidence="1">
    <location>
        <begin position="156"/>
        <end position="170"/>
    </location>
</feature>
<keyword evidence="5" id="KW-1185">Reference proteome</keyword>
<dbReference type="InterPro" id="IPR025194">
    <property type="entry name" value="RodZ-like_C"/>
</dbReference>
<dbReference type="Pfam" id="PF13413">
    <property type="entry name" value="HTH_25"/>
    <property type="match status" value="1"/>
</dbReference>
<keyword evidence="2" id="KW-0472">Membrane</keyword>
<dbReference type="RefSeq" id="WP_198128263.1">
    <property type="nucleotide sequence ID" value="NZ_JAECZC010000098.1"/>
</dbReference>
<evidence type="ECO:0000256" key="2">
    <source>
        <dbReference type="SAM" id="Phobius"/>
    </source>
</evidence>
<evidence type="ECO:0000313" key="4">
    <source>
        <dbReference type="EMBL" id="MBH8566513.1"/>
    </source>
</evidence>
<accession>A0A8J7LBA8</accession>
<organism evidence="4 5">
    <name type="scientific">Amazonocrinis nigriterrae CENA67</name>
    <dbReference type="NCBI Taxonomy" id="2794033"/>
    <lineage>
        <taxon>Bacteria</taxon>
        <taxon>Bacillati</taxon>
        <taxon>Cyanobacteriota</taxon>
        <taxon>Cyanophyceae</taxon>
        <taxon>Nostocales</taxon>
        <taxon>Nostocaceae</taxon>
        <taxon>Amazonocrinis</taxon>
        <taxon>Amazonocrinis nigriterrae</taxon>
    </lineage>
</organism>
<evidence type="ECO:0000259" key="3">
    <source>
        <dbReference type="Pfam" id="PF13464"/>
    </source>
</evidence>
<feature type="region of interest" description="Disordered" evidence="1">
    <location>
        <begin position="154"/>
        <end position="194"/>
    </location>
</feature>
<dbReference type="PANTHER" id="PTHR34475:SF1">
    <property type="entry name" value="CYTOSKELETON PROTEIN RODZ"/>
    <property type="match status" value="1"/>
</dbReference>
<evidence type="ECO:0000313" key="5">
    <source>
        <dbReference type="Proteomes" id="UP000632766"/>
    </source>
</evidence>
<dbReference type="InterPro" id="IPR010982">
    <property type="entry name" value="Lambda_DNA-bd_dom_sf"/>
</dbReference>
<dbReference type="InterPro" id="IPR050400">
    <property type="entry name" value="Bact_Cytoskel_RodZ"/>
</dbReference>
<dbReference type="Pfam" id="PF13464">
    <property type="entry name" value="RodZ_C"/>
    <property type="match status" value="1"/>
</dbReference>
<reference evidence="4 5" key="1">
    <citation type="journal article" date="2021" name="Int. J. Syst. Evol. Microbiol.">
        <title>Amazonocrinis nigriterrae gen. nov., sp. nov., Atlanticothrix silvestris gen. nov., sp. nov. and Dendronalium phyllosphericum gen. nov., sp. nov., nostocacean cyanobacteria from Brazilian environments.</title>
        <authorList>
            <person name="Alvarenga D.O."/>
            <person name="Andreote A.P.D."/>
            <person name="Branco L.H.Z."/>
            <person name="Delbaje E."/>
            <person name="Cruz R.B."/>
            <person name="Varani A.M."/>
            <person name="Fiore M.F."/>
        </authorList>
    </citation>
    <scope>NUCLEOTIDE SEQUENCE [LARGE SCALE GENOMIC DNA]</scope>
    <source>
        <strain evidence="4 5">CENA67</strain>
    </source>
</reference>
<evidence type="ECO:0000256" key="1">
    <source>
        <dbReference type="SAM" id="MobiDB-lite"/>
    </source>
</evidence>
<keyword evidence="2" id="KW-1133">Transmembrane helix</keyword>
<protein>
    <submittedName>
        <fullName evidence="4">Helix-turn-helix domain-containing protein</fullName>
    </submittedName>
</protein>
<gene>
    <name evidence="4" type="ORF">I8748_30910</name>
</gene>
<sequence>MKPLNEAQVEQLKEISKYLQQVRQEKSIRIEEVAAKTHIRLAFLQALEAGEFGELPEPVYVQGFIRRYADVLGLDGAALANTFAVNIIPSETNISANNDSQKLNIKPNIHIPLFVPYILLLVLASIGLIYVLNPKLIVESFAKQLNQVSISKHKTAPSPVSSSPPVASVAKQPNSVSTPKQETVPSPAPSQSTVNQNVEVTLELQDTSWLRVKVDGKTEFEGDLKKGERRTWTAKKQLIVRAGNAGAVLISVNKQPAAPLGNQGAVKEVTFTPEVNGQ</sequence>
<dbReference type="AlphaFoldDB" id="A0A8J7LBA8"/>
<keyword evidence="2" id="KW-0812">Transmembrane</keyword>
<dbReference type="Proteomes" id="UP000632766">
    <property type="component" value="Unassembled WGS sequence"/>
</dbReference>